<keyword evidence="2" id="KW-1185">Reference proteome</keyword>
<comment type="caution">
    <text evidence="1">The sequence shown here is derived from an EMBL/GenBank/DDBJ whole genome shotgun (WGS) entry which is preliminary data.</text>
</comment>
<accession>A0ABU7TQF9</accession>
<reference evidence="1 2" key="1">
    <citation type="journal article" date="2012" name="Genet. Mol. Biol.">
        <title>Analysis of 16S rRNA and mxaF genes revealing insights into Methylobacterium niche-specific plant association.</title>
        <authorList>
            <person name="Dourado M.N."/>
            <person name="Andreote F.D."/>
            <person name="Dini-Andreote F."/>
            <person name="Conti R."/>
            <person name="Araujo J.M."/>
            <person name="Araujo W.L."/>
        </authorList>
    </citation>
    <scope>NUCLEOTIDE SEQUENCE [LARGE SCALE GENOMIC DNA]</scope>
    <source>
        <strain evidence="1 2">TC3-10</strain>
    </source>
</reference>
<name>A0ABU7TQF9_9HYPH</name>
<dbReference type="InterPro" id="IPR047677">
    <property type="entry name" value="GDCCVxC"/>
</dbReference>
<dbReference type="RefSeq" id="WP_331302618.1">
    <property type="nucleotide sequence ID" value="NZ_MLCA01000008.1"/>
</dbReference>
<evidence type="ECO:0000313" key="1">
    <source>
        <dbReference type="EMBL" id="MEE7492057.1"/>
    </source>
</evidence>
<dbReference type="Proteomes" id="UP001355206">
    <property type="component" value="Unassembled WGS sequence"/>
</dbReference>
<dbReference type="EMBL" id="MLCA01000008">
    <property type="protein sequence ID" value="MEE7492057.1"/>
    <property type="molecule type" value="Genomic_DNA"/>
</dbReference>
<sequence length="75" mass="7986">MQLQSTLTCPHCGQQATETMPTDACQFFYECTGCGTLLRPNLGDCCVFCSFGDVPCPPIQEARESGQLAPCCSGS</sequence>
<organism evidence="1 2">
    <name type="scientific">Methylobacterium oryzae</name>
    <dbReference type="NCBI Taxonomy" id="334852"/>
    <lineage>
        <taxon>Bacteria</taxon>
        <taxon>Pseudomonadati</taxon>
        <taxon>Pseudomonadota</taxon>
        <taxon>Alphaproteobacteria</taxon>
        <taxon>Hyphomicrobiales</taxon>
        <taxon>Methylobacteriaceae</taxon>
        <taxon>Methylobacterium</taxon>
    </lineage>
</organism>
<protein>
    <submittedName>
        <fullName evidence="1">Uncharacterized protein</fullName>
    </submittedName>
</protein>
<gene>
    <name evidence="1" type="ORF">MOTC310_16890</name>
</gene>
<proteinExistence type="predicted"/>
<evidence type="ECO:0000313" key="2">
    <source>
        <dbReference type="Proteomes" id="UP001355206"/>
    </source>
</evidence>
<dbReference type="NCBIfam" id="NF041374">
    <property type="entry name" value="GDCCVxC"/>
    <property type="match status" value="1"/>
</dbReference>